<dbReference type="Proteomes" id="UP000054859">
    <property type="component" value="Unassembled WGS sequence"/>
</dbReference>
<name>A0A0W0R4R2_9GAMM</name>
<dbReference type="Pfam" id="PF20856">
    <property type="entry name" value="SdbC_C"/>
    <property type="match status" value="1"/>
</dbReference>
<sequence>MAKKVKTSSFFHSRMQQFVANLLFPVGTGDWYKSKGYGAKGANPNDAFSDFMHTQKTDSKAQYYQAFKGLDFKLDMVLSKLSNGDSCALEVLECKPPAINEAEGERAKPGTGKHIVYFPGANTYYQACFRDISTAAHETGATVHAFNFPGTGRSTGRVKEANDLINAGMAVVLSLLKQGVHPDDIILQGDCYGAGIALEVKKQFESQADVKIRVIMNNAFKSFKAAVCDMITESPWLPSRLKSIVKMLLQFTGWHVAPGKKYVGSDPYQCHIQHLDDQTLKTSTLSGKVARYKDEMETGVTTSAKREAKVDTCPEEYKADRDELDAKHLVRVKQSAKKRLGEKFGVDKYGRVNAHFADLCELEMLNGKSVYEGFVNDYITRSDRYIQSNPQVLGTKQVKFLAEADSMEITQDDAENIQFVTQLISEGQIKKFTRSDENAPTAMDSGERVLSR</sequence>
<dbReference type="AlphaFoldDB" id="A0A0W0R4R2"/>
<dbReference type="Gene3D" id="3.40.50.1820">
    <property type="entry name" value="alpha/beta hydrolase"/>
    <property type="match status" value="1"/>
</dbReference>
<organism evidence="2 4">
    <name type="scientific">Legionella adelaidensis</name>
    <dbReference type="NCBI Taxonomy" id="45056"/>
    <lineage>
        <taxon>Bacteria</taxon>
        <taxon>Pseudomonadati</taxon>
        <taxon>Pseudomonadota</taxon>
        <taxon>Gammaproteobacteria</taxon>
        <taxon>Legionellales</taxon>
        <taxon>Legionellaceae</taxon>
        <taxon>Legionella</taxon>
    </lineage>
</organism>
<dbReference type="EMBL" id="LNKA01000001">
    <property type="protein sequence ID" value="KTC66051.1"/>
    <property type="molecule type" value="Genomic_DNA"/>
</dbReference>
<dbReference type="STRING" id="45056.Lade_0709"/>
<evidence type="ECO:0000313" key="5">
    <source>
        <dbReference type="Proteomes" id="UP000281170"/>
    </source>
</evidence>
<proteinExistence type="predicted"/>
<dbReference type="OrthoDB" id="5642226at2"/>
<dbReference type="InterPro" id="IPR029058">
    <property type="entry name" value="AB_hydrolase_fold"/>
</dbReference>
<evidence type="ECO:0000259" key="1">
    <source>
        <dbReference type="Pfam" id="PF20856"/>
    </source>
</evidence>
<feature type="domain" description="SdbC C-terminal" evidence="1">
    <location>
        <begin position="350"/>
        <end position="398"/>
    </location>
</feature>
<accession>A0A0W0R4R2</accession>
<evidence type="ECO:0000313" key="4">
    <source>
        <dbReference type="Proteomes" id="UP000054859"/>
    </source>
</evidence>
<keyword evidence="4" id="KW-1185">Reference proteome</keyword>
<reference evidence="3 5" key="2">
    <citation type="submission" date="2018-12" db="EMBL/GenBank/DDBJ databases">
        <authorList>
            <consortium name="Pathogen Informatics"/>
        </authorList>
    </citation>
    <scope>NUCLEOTIDE SEQUENCE [LARGE SCALE GENOMIC DNA]</scope>
    <source>
        <strain evidence="3 5">NCTC12735</strain>
        <plasmid evidence="5">20</plasmid>
    </source>
</reference>
<gene>
    <name evidence="2" type="primary">sdbB_1</name>
    <name evidence="2" type="ORF">Lade_0709</name>
    <name evidence="3" type="ORF">NCTC12735_01366</name>
</gene>
<dbReference type="NCBIfam" id="NF045526">
    <property type="entry name" value="SdbBC"/>
    <property type="match status" value="1"/>
</dbReference>
<dbReference type="Proteomes" id="UP000281170">
    <property type="component" value="Plasmid 20"/>
</dbReference>
<dbReference type="InterPro" id="IPR048613">
    <property type="entry name" value="SdbC_C"/>
</dbReference>
<evidence type="ECO:0000313" key="2">
    <source>
        <dbReference type="EMBL" id="KTC66051.1"/>
    </source>
</evidence>
<dbReference type="SUPFAM" id="SSF53474">
    <property type="entry name" value="alpha/beta-Hydrolases"/>
    <property type="match status" value="1"/>
</dbReference>
<dbReference type="Gene3D" id="6.20.250.80">
    <property type="match status" value="1"/>
</dbReference>
<dbReference type="PATRIC" id="fig|45056.6.peg.732"/>
<dbReference type="EMBL" id="LR134429">
    <property type="protein sequence ID" value="VEH85731.1"/>
    <property type="molecule type" value="Genomic_DNA"/>
</dbReference>
<keyword evidence="3" id="KW-0614">Plasmid</keyword>
<reference evidence="2 4" key="1">
    <citation type="submission" date="2015-11" db="EMBL/GenBank/DDBJ databases">
        <title>Identification of large and diverse effector repertoires of 38 Legionella species.</title>
        <authorList>
            <person name="Burstein D."/>
            <person name="Amaro F."/>
            <person name="Zusman T."/>
            <person name="Lifshitz Z."/>
            <person name="Cohen O."/>
            <person name="Gilbert J.A."/>
            <person name="Pupko T."/>
            <person name="Shuman H.A."/>
            <person name="Segal G."/>
        </authorList>
    </citation>
    <scope>NUCLEOTIDE SEQUENCE [LARGE SCALE GENOMIC DNA]</scope>
    <source>
        <strain evidence="2 4">1762-AUS-E</strain>
    </source>
</reference>
<geneLocation type="plasmid" evidence="3 5">
    <name>20</name>
</geneLocation>
<dbReference type="RefSeq" id="WP_058461758.1">
    <property type="nucleotide sequence ID" value="NZ_CAAAHS010000005.1"/>
</dbReference>
<protein>
    <submittedName>
        <fullName evidence="2 3">SdbB protein</fullName>
    </submittedName>
</protein>
<dbReference type="KEGG" id="ladl:NCTC12735_01366"/>
<evidence type="ECO:0000313" key="3">
    <source>
        <dbReference type="EMBL" id="VEH85731.1"/>
    </source>
</evidence>